<comment type="caution">
    <text evidence="3">The sequence shown here is derived from an EMBL/GenBank/DDBJ whole genome shotgun (WGS) entry which is preliminary data.</text>
</comment>
<evidence type="ECO:0000256" key="1">
    <source>
        <dbReference type="SAM" id="MobiDB-lite"/>
    </source>
</evidence>
<proteinExistence type="predicted"/>
<dbReference type="PANTHER" id="PTHR14326">
    <property type="entry name" value="TARGETING PROTEIN FOR XKLP2"/>
    <property type="match status" value="1"/>
</dbReference>
<dbReference type="GO" id="GO:0005880">
    <property type="term" value="C:nuclear microtubule"/>
    <property type="evidence" value="ECO:0007669"/>
    <property type="project" value="TreeGrafter"/>
</dbReference>
<evidence type="ECO:0000313" key="3">
    <source>
        <dbReference type="EMBL" id="KAK9716485.1"/>
    </source>
</evidence>
<feature type="region of interest" description="Disordered" evidence="1">
    <location>
        <begin position="168"/>
        <end position="200"/>
    </location>
</feature>
<accession>A0AAW1KDT9</accession>
<dbReference type="GO" id="GO:0005819">
    <property type="term" value="C:spindle"/>
    <property type="evidence" value="ECO:0007669"/>
    <property type="project" value="InterPro"/>
</dbReference>
<reference evidence="3" key="1">
    <citation type="submission" date="2024-03" db="EMBL/GenBank/DDBJ databases">
        <title>WGS assembly of Saponaria officinalis var. Norfolk2.</title>
        <authorList>
            <person name="Jenkins J."/>
            <person name="Shu S."/>
            <person name="Grimwood J."/>
            <person name="Barry K."/>
            <person name="Goodstein D."/>
            <person name="Schmutz J."/>
            <person name="Leebens-Mack J."/>
            <person name="Osbourn A."/>
        </authorList>
    </citation>
    <scope>NUCLEOTIDE SEQUENCE [LARGE SCALE GENOMIC DNA]</scope>
    <source>
        <strain evidence="3">JIC</strain>
    </source>
</reference>
<dbReference type="Proteomes" id="UP001443914">
    <property type="component" value="Unassembled WGS sequence"/>
</dbReference>
<dbReference type="EMBL" id="JBDFQZ010000006">
    <property type="protein sequence ID" value="KAK9716485.1"/>
    <property type="molecule type" value="Genomic_DNA"/>
</dbReference>
<evidence type="ECO:0000259" key="2">
    <source>
        <dbReference type="Pfam" id="PF12214"/>
    </source>
</evidence>
<gene>
    <name evidence="3" type="ORF">RND81_06G236500</name>
</gene>
<dbReference type="Pfam" id="PF12214">
    <property type="entry name" value="TPX2_importin"/>
    <property type="match status" value="1"/>
</dbReference>
<dbReference type="GO" id="GO:0008017">
    <property type="term" value="F:microtubule binding"/>
    <property type="evidence" value="ECO:0007669"/>
    <property type="project" value="TreeGrafter"/>
</dbReference>
<dbReference type="AlphaFoldDB" id="A0AAW1KDT9"/>
<dbReference type="GO" id="GO:0060236">
    <property type="term" value="P:regulation of mitotic spindle organization"/>
    <property type="evidence" value="ECO:0007669"/>
    <property type="project" value="InterPro"/>
</dbReference>
<dbReference type="GO" id="GO:0030295">
    <property type="term" value="F:protein kinase activator activity"/>
    <property type="evidence" value="ECO:0007669"/>
    <property type="project" value="TreeGrafter"/>
</dbReference>
<protein>
    <recommendedName>
        <fullName evidence="2">TPX2 central domain-containing protein</fullName>
    </recommendedName>
</protein>
<evidence type="ECO:0000313" key="4">
    <source>
        <dbReference type="Proteomes" id="UP001443914"/>
    </source>
</evidence>
<feature type="region of interest" description="Disordered" evidence="1">
    <location>
        <begin position="142"/>
        <end position="161"/>
    </location>
</feature>
<dbReference type="InterPro" id="IPR027330">
    <property type="entry name" value="TPX2_central_dom"/>
</dbReference>
<feature type="compositionally biased region" description="Polar residues" evidence="1">
    <location>
        <begin position="168"/>
        <end position="187"/>
    </location>
</feature>
<sequence length="354" mass="40529">MFLYEEDINDVYELDYEYEFDAATFFDFTKLESEAEARVSELWFESAPDYPPSPFAVKLFPMKASYLHNVDALHNSENDDNMSLASYDADFNQQEEHSRYPNEAYQEKRSQVLRNVNPNSHDSRKQAGSLFGGPTGFSFNNHSANYTKKTKTKSTAKPYVLRSSTLMKPTASQLAKQNPRQQATDDSQASKRQKLDNGLLRKIVDMKQPTTLTRKIHRKDVTSPQGMNSQSKLRITIPKEPDLETAHRAERIRRTGNREVEQPTSTFGRFKARPLNKKILDAPVCAVLPKRSSQHVQDLQGFRFKATEQTKTFAFTATPTALHQTRKILTSRGEHGVFRNSKRDFTASKVTYEP</sequence>
<dbReference type="PANTHER" id="PTHR14326:SF15">
    <property type="entry name" value="OS06G0130200 PROTEIN"/>
    <property type="match status" value="1"/>
</dbReference>
<dbReference type="GO" id="GO:0090307">
    <property type="term" value="P:mitotic spindle assembly"/>
    <property type="evidence" value="ECO:0007669"/>
    <property type="project" value="TreeGrafter"/>
</dbReference>
<keyword evidence="4" id="KW-1185">Reference proteome</keyword>
<dbReference type="InterPro" id="IPR009675">
    <property type="entry name" value="TPX2_fam"/>
</dbReference>
<feature type="domain" description="TPX2 central" evidence="2">
    <location>
        <begin position="233"/>
        <end position="348"/>
    </location>
</feature>
<name>A0AAW1KDT9_SAPOF</name>
<organism evidence="3 4">
    <name type="scientific">Saponaria officinalis</name>
    <name type="common">Common soapwort</name>
    <name type="synonym">Lychnis saponaria</name>
    <dbReference type="NCBI Taxonomy" id="3572"/>
    <lineage>
        <taxon>Eukaryota</taxon>
        <taxon>Viridiplantae</taxon>
        <taxon>Streptophyta</taxon>
        <taxon>Embryophyta</taxon>
        <taxon>Tracheophyta</taxon>
        <taxon>Spermatophyta</taxon>
        <taxon>Magnoliopsida</taxon>
        <taxon>eudicotyledons</taxon>
        <taxon>Gunneridae</taxon>
        <taxon>Pentapetalae</taxon>
        <taxon>Caryophyllales</taxon>
        <taxon>Caryophyllaceae</taxon>
        <taxon>Caryophylleae</taxon>
        <taxon>Saponaria</taxon>
    </lineage>
</organism>